<gene>
    <name evidence="2" type="ORF">BV898_10647</name>
</gene>
<organism evidence="2 3">
    <name type="scientific">Hypsibius exemplaris</name>
    <name type="common">Freshwater tardigrade</name>
    <dbReference type="NCBI Taxonomy" id="2072580"/>
    <lineage>
        <taxon>Eukaryota</taxon>
        <taxon>Metazoa</taxon>
        <taxon>Ecdysozoa</taxon>
        <taxon>Tardigrada</taxon>
        <taxon>Eutardigrada</taxon>
        <taxon>Parachela</taxon>
        <taxon>Hypsibioidea</taxon>
        <taxon>Hypsibiidae</taxon>
        <taxon>Hypsibius</taxon>
    </lineage>
</organism>
<sequence length="232" mass="26431">MSCVLEFLYGQRKILPDSFVSVARKWTIVSLSAADIGKETKEWRFMCMLRGSEMTAMKPGCGRRLSDFCRFDPRFGALTGAFITLNMSILSFLLYGWKVLVDFYGHTETADGLTQRYYYGVQISQFVLLSSHLLILLLTVTLFAGIFKERLTLVFAWLVGFVALICLETVCMIYSLVLIAHMHNGMDPLLKAELGFFISRTLLNVLVVYSVIGYHREISAGRTWKPHHNNFL</sequence>
<comment type="caution">
    <text evidence="2">The sequence shown here is derived from an EMBL/GenBank/DDBJ whole genome shotgun (WGS) entry which is preliminary data.</text>
</comment>
<feature type="transmembrane region" description="Helical" evidence="1">
    <location>
        <begin position="194"/>
        <end position="212"/>
    </location>
</feature>
<feature type="transmembrane region" description="Helical" evidence="1">
    <location>
        <begin position="117"/>
        <end position="147"/>
    </location>
</feature>
<dbReference type="PANTHER" id="PTHR36694">
    <property type="entry name" value="PASIFLORA 1, ISOFORM A-RELATED"/>
    <property type="match status" value="1"/>
</dbReference>
<keyword evidence="1" id="KW-0472">Membrane</keyword>
<keyword evidence="1" id="KW-1133">Transmembrane helix</keyword>
<evidence type="ECO:0000313" key="2">
    <source>
        <dbReference type="EMBL" id="OQV15132.1"/>
    </source>
</evidence>
<feature type="transmembrane region" description="Helical" evidence="1">
    <location>
        <begin position="154"/>
        <end position="182"/>
    </location>
</feature>
<dbReference type="AlphaFoldDB" id="A0A1W0WIZ3"/>
<name>A0A1W0WIZ3_HYPEX</name>
<evidence type="ECO:0000256" key="1">
    <source>
        <dbReference type="SAM" id="Phobius"/>
    </source>
</evidence>
<protein>
    <submittedName>
        <fullName evidence="2">Uncharacterized protein</fullName>
    </submittedName>
</protein>
<reference evidence="3" key="1">
    <citation type="submission" date="2017-01" db="EMBL/GenBank/DDBJ databases">
        <title>Comparative genomics of anhydrobiosis in the tardigrade Hypsibius dujardini.</title>
        <authorList>
            <person name="Yoshida Y."/>
            <person name="Koutsovoulos G."/>
            <person name="Laetsch D."/>
            <person name="Stevens L."/>
            <person name="Kumar S."/>
            <person name="Horikawa D."/>
            <person name="Ishino K."/>
            <person name="Komine S."/>
            <person name="Tomita M."/>
            <person name="Blaxter M."/>
            <person name="Arakawa K."/>
        </authorList>
    </citation>
    <scope>NUCLEOTIDE SEQUENCE [LARGE SCALE GENOMIC DNA]</scope>
    <source>
        <strain evidence="3">Z151</strain>
    </source>
</reference>
<proteinExistence type="predicted"/>
<keyword evidence="3" id="KW-1185">Reference proteome</keyword>
<dbReference type="Proteomes" id="UP000192578">
    <property type="component" value="Unassembled WGS sequence"/>
</dbReference>
<feature type="transmembrane region" description="Helical" evidence="1">
    <location>
        <begin position="75"/>
        <end position="97"/>
    </location>
</feature>
<dbReference type="OrthoDB" id="8173727at2759"/>
<keyword evidence="1" id="KW-0812">Transmembrane</keyword>
<dbReference type="PANTHER" id="PTHR36694:SF10">
    <property type="entry name" value="MARVEL DOMAIN-CONTAINING PROTEIN"/>
    <property type="match status" value="1"/>
</dbReference>
<evidence type="ECO:0000313" key="3">
    <source>
        <dbReference type="Proteomes" id="UP000192578"/>
    </source>
</evidence>
<accession>A0A1W0WIZ3</accession>
<dbReference type="EMBL" id="MTYJ01000093">
    <property type="protein sequence ID" value="OQV15132.1"/>
    <property type="molecule type" value="Genomic_DNA"/>
</dbReference>